<accession>A0A3E0DPE3</accession>
<sequence length="1217" mass="139570">MLKSVKIWLILLPIILVIGVILYMQSFNNQKELENQLIRSVEASKNDISRALLDYYTRVDAHFLRVGSAEAAIYKLGEKTKTESKKLAKIIRFDPHFFNPRLINPNSGFIKSLTFKNGLILKNGLVINIDNLHSEFDLKQFKETFKIYTTTKEDINTSLVVDLEIPISELLRTQNTNKIFEHFFVTFNDGTILYPPEEAGIKLFLPQDVEIDSLGVTNSGTDILKMNYSGRNTRGYVSPIPMENQKLYAVGLISEESYQKVGMRLDFGKLSLLILFLLILIALIPILGVMNLSPGDNLTQSKVTQVGISLLCLTIIIGYSMSQFKNEPNPVDEQATIVDQLENGLSETLSVYKNTLEKITSYSQLDHVQANFNEVIAFKPNGYADKIFFKTADTALKLVDFTDVNSAIDLNKREYFTFYKDQKNQKVTFLNSHYSRTDAQLESVISRNFDIDSTKTEIKGINSITFKLKADSSFSKQYRFLVMKKDGKILLKSDKISSPIAKLQEGINLEKWAEISSLMINNSNSDSQITTYLYFNGNYYAGILKRVKTSEFDEDVWLLFLVDENISYAFASLSSAESISLLSFYFLGLLFSLVIQKYSKRSLDKQGTKAFLYSWLEPNSLNLPRLSYLTIAYIFYAAGLVLVYYLADIRHMDMLLLLIYSSFLISFVNLSTSISSFTFDDFTEFRVQRYSMRAIILAGVTLVILFYIVFLNWQIIKPTLFLTILACGIIAGWFLIVKPKVTFESRPNSITLPAFLGVWFLVIGFIPGYFLQSKTQIYEQIIWDTPASGIASNTKTNQPDSYYKMYEIERRKFLTWIADPFDQKIENFIAPDQGVFKMAMNKADMNKPTFAGLVYNVLMIITMLILFILFVNIIQKIIFYPFFSFRKKPIDFSKSKLFLCCSQSGVITEMIEKGLKDVKIQTINLLDVDLSKKDLLDDSSSHFHLQNIHCLENQLAVIPLLNTLIDKDKSIIISSGKNWNELFICIKEIENRVIYAETFTEFEFHILPIRIAVLNSKPKYIQNFLMHRAENEDSMQMEIAKYADIWSELNFQEKLICYSFSLERFLNKSRKNGVQELIRKGILVQLPDLHKLQENVQQSTEVAKHNSAEQENETNLEWQKYEFFSRLFQTYILTHVSKEEIKSFQDFESKNGNSKMIQVSAVSFVLICFALISIFDKTFLNEIYAYLTGTLGLLGSLYAILNRGFSGFKLGKSDTSP</sequence>
<feature type="transmembrane region" description="Helical" evidence="1">
    <location>
        <begin position="6"/>
        <end position="24"/>
    </location>
</feature>
<feature type="transmembrane region" description="Helical" evidence="1">
    <location>
        <begin position="1183"/>
        <end position="1201"/>
    </location>
</feature>
<proteinExistence type="predicted"/>
<feature type="transmembrane region" description="Helical" evidence="1">
    <location>
        <begin position="303"/>
        <end position="321"/>
    </location>
</feature>
<keyword evidence="1" id="KW-0812">Transmembrane</keyword>
<protein>
    <submittedName>
        <fullName evidence="2">Uncharacterized protein</fullName>
    </submittedName>
</protein>
<gene>
    <name evidence="2" type="ORF">C8N25_11677</name>
</gene>
<keyword evidence="3" id="KW-1185">Reference proteome</keyword>
<comment type="caution">
    <text evidence="2">The sequence shown here is derived from an EMBL/GenBank/DDBJ whole genome shotgun (WGS) entry which is preliminary data.</text>
</comment>
<keyword evidence="1" id="KW-1133">Transmembrane helix</keyword>
<evidence type="ECO:0000256" key="1">
    <source>
        <dbReference type="SAM" id="Phobius"/>
    </source>
</evidence>
<feature type="transmembrane region" description="Helical" evidence="1">
    <location>
        <begin position="850"/>
        <end position="874"/>
    </location>
</feature>
<feature type="transmembrane region" description="Helical" evidence="1">
    <location>
        <begin position="749"/>
        <end position="771"/>
    </location>
</feature>
<keyword evidence="1" id="KW-0472">Membrane</keyword>
<name>A0A3E0DPE3_9BACT</name>
<feature type="transmembrane region" description="Helical" evidence="1">
    <location>
        <begin position="654"/>
        <end position="674"/>
    </location>
</feature>
<feature type="transmembrane region" description="Helical" evidence="1">
    <location>
        <begin position="578"/>
        <end position="595"/>
    </location>
</feature>
<feature type="transmembrane region" description="Helical" evidence="1">
    <location>
        <begin position="1156"/>
        <end position="1176"/>
    </location>
</feature>
<dbReference type="EMBL" id="QUNF01000016">
    <property type="protein sequence ID" value="REG84022.1"/>
    <property type="molecule type" value="Genomic_DNA"/>
</dbReference>
<dbReference type="AlphaFoldDB" id="A0A3E0DPE3"/>
<dbReference type="OrthoDB" id="1113021at2"/>
<dbReference type="Proteomes" id="UP000256405">
    <property type="component" value="Unassembled WGS sequence"/>
</dbReference>
<evidence type="ECO:0000313" key="2">
    <source>
        <dbReference type="EMBL" id="REG84022.1"/>
    </source>
</evidence>
<feature type="transmembrane region" description="Helical" evidence="1">
    <location>
        <begin position="694"/>
        <end position="713"/>
    </location>
</feature>
<evidence type="ECO:0000313" key="3">
    <source>
        <dbReference type="Proteomes" id="UP000256405"/>
    </source>
</evidence>
<reference evidence="2 3" key="1">
    <citation type="submission" date="2018-08" db="EMBL/GenBank/DDBJ databases">
        <title>Genomic Encyclopedia of Archaeal and Bacterial Type Strains, Phase II (KMG-II): from individual species to whole genera.</title>
        <authorList>
            <person name="Goeker M."/>
        </authorList>
    </citation>
    <scope>NUCLEOTIDE SEQUENCE [LARGE SCALE GENOMIC DNA]</scope>
    <source>
        <strain evidence="2 3">DSM 15986</strain>
    </source>
</reference>
<organism evidence="2 3">
    <name type="scientific">Algoriphagus antarcticus</name>
    <dbReference type="NCBI Taxonomy" id="238540"/>
    <lineage>
        <taxon>Bacteria</taxon>
        <taxon>Pseudomonadati</taxon>
        <taxon>Bacteroidota</taxon>
        <taxon>Cytophagia</taxon>
        <taxon>Cytophagales</taxon>
        <taxon>Cyclobacteriaceae</taxon>
        <taxon>Algoriphagus</taxon>
    </lineage>
</organism>
<feature type="transmembrane region" description="Helical" evidence="1">
    <location>
        <begin position="270"/>
        <end position="291"/>
    </location>
</feature>
<feature type="transmembrane region" description="Helical" evidence="1">
    <location>
        <begin position="626"/>
        <end position="647"/>
    </location>
</feature>
<dbReference type="RefSeq" id="WP_086541678.1">
    <property type="nucleotide sequence ID" value="NZ_MSSW01000031.1"/>
</dbReference>
<feature type="transmembrane region" description="Helical" evidence="1">
    <location>
        <begin position="720"/>
        <end position="737"/>
    </location>
</feature>